<dbReference type="Proteomes" id="UP000463388">
    <property type="component" value="Unassembled WGS sequence"/>
</dbReference>
<sequence>MKYLFQQFMKFGVVGVIAFIIDYGLMVALTELAGIEYLISATISFIVSVVFNYLASMRYVFTHKEGLSRRREFVIFVVLSTIGLGINDGLMWVGTSLFGISYLITKIGATAIVMVFNFVTRKKFLDAGPAAPAAFAGRDDGAVVPTDARP</sequence>
<feature type="transmembrane region" description="Helical" evidence="6">
    <location>
        <begin position="99"/>
        <end position="119"/>
    </location>
</feature>
<evidence type="ECO:0000259" key="7">
    <source>
        <dbReference type="Pfam" id="PF04138"/>
    </source>
</evidence>
<dbReference type="PANTHER" id="PTHR38459">
    <property type="entry name" value="PROPHAGE BACTOPRENOL-LINKED GLUCOSE TRANSLOCASE HOMOLOG"/>
    <property type="match status" value="1"/>
</dbReference>
<evidence type="ECO:0000313" key="9">
    <source>
        <dbReference type="Proteomes" id="UP000463388"/>
    </source>
</evidence>
<feature type="domain" description="GtrA/DPMS transmembrane" evidence="7">
    <location>
        <begin position="10"/>
        <end position="124"/>
    </location>
</feature>
<dbReference type="GO" id="GO:0005886">
    <property type="term" value="C:plasma membrane"/>
    <property type="evidence" value="ECO:0007669"/>
    <property type="project" value="TreeGrafter"/>
</dbReference>
<dbReference type="InterPro" id="IPR051401">
    <property type="entry name" value="GtrA_CellWall_Glycosyl"/>
</dbReference>
<dbReference type="Pfam" id="PF04138">
    <property type="entry name" value="GtrA_DPMS_TM"/>
    <property type="match status" value="1"/>
</dbReference>
<dbReference type="EMBL" id="WSRR01000007">
    <property type="protein sequence ID" value="MVX60788.1"/>
    <property type="molecule type" value="Genomic_DNA"/>
</dbReference>
<evidence type="ECO:0000256" key="2">
    <source>
        <dbReference type="ARBA" id="ARBA00009399"/>
    </source>
</evidence>
<proteinExistence type="inferred from homology"/>
<evidence type="ECO:0000256" key="6">
    <source>
        <dbReference type="SAM" id="Phobius"/>
    </source>
</evidence>
<name>A0A6N8JLQ4_9ACTN</name>
<comment type="caution">
    <text evidence="8">The sequence shown here is derived from an EMBL/GenBank/DDBJ whole genome shotgun (WGS) entry which is preliminary data.</text>
</comment>
<keyword evidence="5 6" id="KW-0472">Membrane</keyword>
<evidence type="ECO:0000313" key="8">
    <source>
        <dbReference type="EMBL" id="MVX60788.1"/>
    </source>
</evidence>
<dbReference type="RefSeq" id="WP_160345491.1">
    <property type="nucleotide sequence ID" value="NZ_WSRR01000007.1"/>
</dbReference>
<dbReference type="GO" id="GO:0000271">
    <property type="term" value="P:polysaccharide biosynthetic process"/>
    <property type="evidence" value="ECO:0007669"/>
    <property type="project" value="InterPro"/>
</dbReference>
<evidence type="ECO:0000256" key="3">
    <source>
        <dbReference type="ARBA" id="ARBA00022692"/>
    </source>
</evidence>
<comment type="similarity">
    <text evidence="2">Belongs to the GtrA family.</text>
</comment>
<evidence type="ECO:0000256" key="4">
    <source>
        <dbReference type="ARBA" id="ARBA00022989"/>
    </source>
</evidence>
<comment type="subcellular location">
    <subcellularLocation>
        <location evidence="1">Membrane</location>
        <topology evidence="1">Multi-pass membrane protein</topology>
    </subcellularLocation>
</comment>
<feature type="transmembrane region" description="Helical" evidence="6">
    <location>
        <begin position="73"/>
        <end position="93"/>
    </location>
</feature>
<feature type="transmembrane region" description="Helical" evidence="6">
    <location>
        <begin position="12"/>
        <end position="32"/>
    </location>
</feature>
<dbReference type="PANTHER" id="PTHR38459:SF1">
    <property type="entry name" value="PROPHAGE BACTOPRENOL-LINKED GLUCOSE TRANSLOCASE HOMOLOG"/>
    <property type="match status" value="1"/>
</dbReference>
<evidence type="ECO:0000256" key="1">
    <source>
        <dbReference type="ARBA" id="ARBA00004141"/>
    </source>
</evidence>
<evidence type="ECO:0000256" key="5">
    <source>
        <dbReference type="ARBA" id="ARBA00023136"/>
    </source>
</evidence>
<organism evidence="8 9">
    <name type="scientific">Adlercreutzia mucosicola</name>
    <dbReference type="NCBI Taxonomy" id="580026"/>
    <lineage>
        <taxon>Bacteria</taxon>
        <taxon>Bacillati</taxon>
        <taxon>Actinomycetota</taxon>
        <taxon>Coriobacteriia</taxon>
        <taxon>Eggerthellales</taxon>
        <taxon>Eggerthellaceae</taxon>
        <taxon>Adlercreutzia</taxon>
    </lineage>
</organism>
<feature type="transmembrane region" description="Helical" evidence="6">
    <location>
        <begin position="38"/>
        <end position="61"/>
    </location>
</feature>
<dbReference type="InterPro" id="IPR007267">
    <property type="entry name" value="GtrA_DPMS_TM"/>
</dbReference>
<reference evidence="8 9" key="1">
    <citation type="submission" date="2019-12" db="EMBL/GenBank/DDBJ databases">
        <title>Microbes associate with the intestines of laboratory mice.</title>
        <authorList>
            <person name="Navarre W."/>
            <person name="Wong E."/>
        </authorList>
    </citation>
    <scope>NUCLEOTIDE SEQUENCE [LARGE SCALE GENOMIC DNA]</scope>
    <source>
        <strain evidence="8 9">NM66_B29</strain>
    </source>
</reference>
<gene>
    <name evidence="8" type="ORF">GKZ27_04855</name>
</gene>
<dbReference type="OrthoDB" id="9807815at2"/>
<protein>
    <submittedName>
        <fullName evidence="8">GtrA family protein</fullName>
    </submittedName>
</protein>
<accession>A0A6N8JLQ4</accession>
<keyword evidence="4 6" id="KW-1133">Transmembrane helix</keyword>
<dbReference type="AlphaFoldDB" id="A0A6N8JLQ4"/>
<keyword evidence="3 6" id="KW-0812">Transmembrane</keyword>
<keyword evidence="9" id="KW-1185">Reference proteome</keyword>